<dbReference type="RefSeq" id="WP_007091020.1">
    <property type="nucleotide sequence ID" value="NZ_CP004389.1"/>
</dbReference>
<evidence type="ECO:0000259" key="2">
    <source>
        <dbReference type="Pfam" id="PF23127"/>
    </source>
</evidence>
<evidence type="ECO:0000313" key="4">
    <source>
        <dbReference type="Proteomes" id="UP000007127"/>
    </source>
</evidence>
<evidence type="ECO:0000256" key="1">
    <source>
        <dbReference type="SAM" id="Phobius"/>
    </source>
</evidence>
<reference evidence="3 4" key="1">
    <citation type="journal article" date="2012" name="J. Bacteriol.">
        <title>Genome sequence of Thalassospira xiamenensis type strain M-5.</title>
        <authorList>
            <person name="Lai Q."/>
            <person name="Shao Z."/>
        </authorList>
    </citation>
    <scope>NUCLEOTIDE SEQUENCE [LARGE SCALE GENOMIC DNA]</scope>
    <source>
        <strain evidence="3 4">M-5</strain>
    </source>
</reference>
<keyword evidence="1" id="KW-0472">Membrane</keyword>
<accession>A0AB72UJD2</accession>
<dbReference type="AlphaFoldDB" id="A0AB72UJD2"/>
<dbReference type="Pfam" id="PF23127">
    <property type="entry name" value="DotM_C"/>
    <property type="match status" value="1"/>
</dbReference>
<gene>
    <name evidence="3" type="ORF">TH3_21748</name>
</gene>
<geneLocation type="plasmid" evidence="4"/>
<dbReference type="KEGG" id="txi:TH3_21748"/>
<proteinExistence type="predicted"/>
<feature type="transmembrane region" description="Helical" evidence="1">
    <location>
        <begin position="90"/>
        <end position="108"/>
    </location>
</feature>
<evidence type="ECO:0000313" key="3">
    <source>
        <dbReference type="EMBL" id="AJD54422.1"/>
    </source>
</evidence>
<feature type="transmembrane region" description="Helical" evidence="1">
    <location>
        <begin position="14"/>
        <end position="37"/>
    </location>
</feature>
<dbReference type="GeneID" id="31929987"/>
<protein>
    <recommendedName>
        <fullName evidence="2">DotM C-terminal cytoplasmic domain-containing protein</fullName>
    </recommendedName>
</protein>
<keyword evidence="1" id="KW-1133">Transmembrane helix</keyword>
<name>A0AB72UJD2_9PROT</name>
<feature type="domain" description="DotM C-terminal cytoplasmic" evidence="2">
    <location>
        <begin position="440"/>
        <end position="530"/>
    </location>
</feature>
<dbReference type="Proteomes" id="UP000007127">
    <property type="component" value="Plasmid"/>
</dbReference>
<organism evidence="3 4">
    <name type="scientific">Thalassospira xiamenensis M-5 = DSM 17429</name>
    <dbReference type="NCBI Taxonomy" id="1123366"/>
    <lineage>
        <taxon>Bacteria</taxon>
        <taxon>Pseudomonadati</taxon>
        <taxon>Pseudomonadota</taxon>
        <taxon>Alphaproteobacteria</taxon>
        <taxon>Rhodospirillales</taxon>
        <taxon>Thalassospiraceae</taxon>
        <taxon>Thalassospira</taxon>
    </lineage>
</organism>
<keyword evidence="1" id="KW-0812">Transmembrane</keyword>
<dbReference type="EMBL" id="CP004389">
    <property type="protein sequence ID" value="AJD54422.1"/>
    <property type="molecule type" value="Genomic_DNA"/>
</dbReference>
<sequence length="545" mass="61226">MSSQNNQVDGGQDLMLGVGFGGAALSVAGWAVWYFYGDSIAYYVMYLRYYQALAFTNVSASARAAVAYITTTPADQVSPVALIELSTAALRYWSFVVAGGFALVYWRLRSNSSAWIVKKFRRFGTGNNLEDLISVQSREWKTILPITVDNPADESDEEVQRLYAQALHPEEWLEQNGVALSYNGIDMGMTLFIISAPDQTGKPLFTLDHLAVAWGDGRIPIDEKGHADPSSVRKFIDQYRPKLLPELRATPRAIRHRGKDFLIDDNHLVGCVCLLVPVLSALTRQFQATWNGFGVLPPHTKVLAAAMLYRGAVERVMCHNMLLEIAEIWTAVRIKHKGKGTWKLEHFHEALLQATPLMEMSRHAFNLANGASPASYIASIPDQQVQYMTRDKAVPPAMYLLRVFSPKLFTDFQAYRDGIFPRAKDMAARRKRLTGLVDRLREGRRICDGHSFQETALVSLYDWSKKKGSIMATAEFVWLRAADRPLWYVLNSNGRPKPFIEAAGIHAHWIAETDTEAPLQIPQVAQALRGTVEYFYDKWADAKGM</sequence>
<keyword evidence="3" id="KW-0614">Plasmid</keyword>
<dbReference type="InterPro" id="IPR056464">
    <property type="entry name" value="DotM_C"/>
</dbReference>